<evidence type="ECO:0000259" key="3">
    <source>
        <dbReference type="Pfam" id="PF01551"/>
    </source>
</evidence>
<dbReference type="SUPFAM" id="SSF51261">
    <property type="entry name" value="Duplicated hybrid motif"/>
    <property type="match status" value="1"/>
</dbReference>
<dbReference type="PANTHER" id="PTHR21666">
    <property type="entry name" value="PEPTIDASE-RELATED"/>
    <property type="match status" value="1"/>
</dbReference>
<feature type="domain" description="M23ase beta-sheet core" evidence="3">
    <location>
        <begin position="308"/>
        <end position="405"/>
    </location>
</feature>
<dbReference type="InterPro" id="IPR050570">
    <property type="entry name" value="Cell_wall_metabolism_enzyme"/>
</dbReference>
<proteinExistence type="predicted"/>
<dbReference type="InterPro" id="IPR016047">
    <property type="entry name" value="M23ase_b-sheet_dom"/>
</dbReference>
<evidence type="ECO:0000256" key="1">
    <source>
        <dbReference type="ARBA" id="ARBA00022729"/>
    </source>
</evidence>
<dbReference type="Gene3D" id="2.70.70.10">
    <property type="entry name" value="Glucose Permease (Domain IIA)"/>
    <property type="match status" value="1"/>
</dbReference>
<dbReference type="EMBL" id="FNPF01000012">
    <property type="protein sequence ID" value="SDY62342.1"/>
    <property type="molecule type" value="Genomic_DNA"/>
</dbReference>
<dbReference type="Pfam" id="PF01551">
    <property type="entry name" value="Peptidase_M23"/>
    <property type="match status" value="1"/>
</dbReference>
<evidence type="ECO:0000313" key="5">
    <source>
        <dbReference type="Proteomes" id="UP000199286"/>
    </source>
</evidence>
<dbReference type="PANTHER" id="PTHR21666:SF289">
    <property type="entry name" value="L-ALA--D-GLU ENDOPEPTIDASE"/>
    <property type="match status" value="1"/>
</dbReference>
<organism evidence="4 5">
    <name type="scientific">Citreimonas salinaria</name>
    <dbReference type="NCBI Taxonomy" id="321339"/>
    <lineage>
        <taxon>Bacteria</taxon>
        <taxon>Pseudomonadati</taxon>
        <taxon>Pseudomonadota</taxon>
        <taxon>Alphaproteobacteria</taxon>
        <taxon>Rhodobacterales</taxon>
        <taxon>Roseobacteraceae</taxon>
        <taxon>Citreimonas</taxon>
    </lineage>
</organism>
<sequence length="448" mass="47368">MRIRLRYWTGLFVVVVVGIGVARWQGDDVPVDGAEDGAASVASGVDPHDAPGPVLDAGPDIAPDAVVARPEAVPEATPEPDADGGPVTRWSRVVGPGESLAALLAEAGLDPVTRRQVSQALGEEFELRRLQPGHALALELGADGSPRRAELEIDDGVRIRALFGDAPSVRVVPPDLDSVRLAGAAEIGSSIYAALETAGIPTRFATDLELVLAGTLDLRRVLAGGERLRVAWRENRLEDRAIGEPLIDFAQLDLGGDRYEVLWPGARSLRTRIYKNGVLLRTFDQPIAGARLSSAFGPRKHPIHNIVRMHSGVDFEAPLGADVLATQAGRIVYMGKKSGYGLMVEIDHGGGVHTLYAHLSETNDALRDGQRVAAGDAVGRVGSTGTSTAPHLHYEIVVDGKPVQPLTDERLLGADASETASALAELEQARQDVRLLARDAPGAAGNEG</sequence>
<dbReference type="STRING" id="321339.SAMN05444340_11288"/>
<dbReference type="Gene3D" id="3.10.450.350">
    <property type="match status" value="2"/>
</dbReference>
<name>A0A1H3LD58_9RHOB</name>
<keyword evidence="2" id="KW-0812">Transmembrane</keyword>
<keyword evidence="5" id="KW-1185">Reference proteome</keyword>
<reference evidence="4 5" key="1">
    <citation type="submission" date="2016-10" db="EMBL/GenBank/DDBJ databases">
        <authorList>
            <person name="de Groot N.N."/>
        </authorList>
    </citation>
    <scope>NUCLEOTIDE SEQUENCE [LARGE SCALE GENOMIC DNA]</scope>
    <source>
        <strain evidence="4 5">DSM 26880</strain>
    </source>
</reference>
<keyword evidence="1" id="KW-0732">Signal</keyword>
<evidence type="ECO:0000256" key="2">
    <source>
        <dbReference type="SAM" id="Phobius"/>
    </source>
</evidence>
<feature type="transmembrane region" description="Helical" evidence="2">
    <location>
        <begin position="7"/>
        <end position="24"/>
    </location>
</feature>
<keyword evidence="2" id="KW-0472">Membrane</keyword>
<protein>
    <submittedName>
        <fullName evidence="4">Peptidase family M23</fullName>
    </submittedName>
</protein>
<gene>
    <name evidence="4" type="ORF">SAMN05444340_11288</name>
</gene>
<keyword evidence="2" id="KW-1133">Transmembrane helix</keyword>
<dbReference type="GO" id="GO:0004222">
    <property type="term" value="F:metalloendopeptidase activity"/>
    <property type="evidence" value="ECO:0007669"/>
    <property type="project" value="TreeGrafter"/>
</dbReference>
<evidence type="ECO:0000313" key="4">
    <source>
        <dbReference type="EMBL" id="SDY62342.1"/>
    </source>
</evidence>
<accession>A0A1H3LD58</accession>
<dbReference type="CDD" id="cd12797">
    <property type="entry name" value="M23_peptidase"/>
    <property type="match status" value="1"/>
</dbReference>
<dbReference type="InterPro" id="IPR011055">
    <property type="entry name" value="Dup_hybrid_motif"/>
</dbReference>
<dbReference type="AlphaFoldDB" id="A0A1H3LD58"/>
<dbReference type="Proteomes" id="UP000199286">
    <property type="component" value="Unassembled WGS sequence"/>
</dbReference>